<dbReference type="InterPro" id="IPR019071">
    <property type="entry name" value="Restrct_endonuc_II_XcyI"/>
</dbReference>
<evidence type="ECO:0000313" key="2">
    <source>
        <dbReference type="Proteomes" id="UP000276103"/>
    </source>
</evidence>
<dbReference type="GO" id="GO:0000287">
    <property type="term" value="F:magnesium ion binding"/>
    <property type="evidence" value="ECO:0007669"/>
    <property type="project" value="InterPro"/>
</dbReference>
<accession>A0A433UYQ8</accession>
<dbReference type="Pfam" id="PF09571">
    <property type="entry name" value="RE_XcyI"/>
    <property type="match status" value="1"/>
</dbReference>
<keyword evidence="2" id="KW-1185">Reference proteome</keyword>
<dbReference type="Proteomes" id="UP000276103">
    <property type="component" value="Unassembled WGS sequence"/>
</dbReference>
<reference evidence="1 2" key="1">
    <citation type="journal article" date="2019" name="Genome Biol. Evol.">
        <title>Day and night: Metabolic profiles and evolutionary relationships of six axenic non-marine cyanobacteria.</title>
        <authorList>
            <person name="Will S.E."/>
            <person name="Henke P."/>
            <person name="Boedeker C."/>
            <person name="Huang S."/>
            <person name="Brinkmann H."/>
            <person name="Rohde M."/>
            <person name="Jarek M."/>
            <person name="Friedl T."/>
            <person name="Seufert S."/>
            <person name="Schumacher M."/>
            <person name="Overmann J."/>
            <person name="Neumann-Schaal M."/>
            <person name="Petersen J."/>
        </authorList>
    </citation>
    <scope>NUCLEOTIDE SEQUENCE [LARGE SCALE GENOMIC DNA]</scope>
    <source>
        <strain evidence="1 2">SAG 1403-4b</strain>
    </source>
</reference>
<sequence length="351" mass="40148">MCLYLGKINIMTEEANRINYRLRSTFFYRKLKEYKTLSFSAKLAALLPVKYLYNWEEWKNWGIGEDAFDYISNHPDLQLIQVFCHPRLIREHSSLLGYYRNIAALPQKAVQYLAKVNLKKIEADEENKYTLTEDKALALCRLFNEHISLIIDSSVESLTAEELYGILLASTGAQIDGSWRNSIGEESEKIVQRILIKEAKERNLLAAFIPRKGTKIEVYKADKIDEQISNIEDYRGLMLVNHTSILFSSEPDISLLNNQGTTVGVIEVKGGTDPAGALERYGAAKKSFESALRINPDVKTILIASCITSEVHNRIQDDSTIYTYFNLMEILSEESIIYDQFFQEVFSLLQP</sequence>
<comment type="caution">
    <text evidence="1">The sequence shown here is derived from an EMBL/GenBank/DDBJ whole genome shotgun (WGS) entry which is preliminary data.</text>
</comment>
<evidence type="ECO:0000313" key="1">
    <source>
        <dbReference type="EMBL" id="RUS98973.1"/>
    </source>
</evidence>
<dbReference type="GO" id="GO:0009036">
    <property type="term" value="F:type II site-specific deoxyribonuclease activity"/>
    <property type="evidence" value="ECO:0007669"/>
    <property type="project" value="InterPro"/>
</dbReference>
<dbReference type="GO" id="GO:0009307">
    <property type="term" value="P:DNA restriction-modification system"/>
    <property type="evidence" value="ECO:0007669"/>
    <property type="project" value="InterPro"/>
</dbReference>
<dbReference type="EMBL" id="RSCM01000002">
    <property type="protein sequence ID" value="RUS98973.1"/>
    <property type="molecule type" value="Genomic_DNA"/>
</dbReference>
<protein>
    <recommendedName>
        <fullName evidence="3">Restriction endonuclease</fullName>
    </recommendedName>
</protein>
<organism evidence="1 2">
    <name type="scientific">Trichormus variabilis SAG 1403-4b</name>
    <dbReference type="NCBI Taxonomy" id="447716"/>
    <lineage>
        <taxon>Bacteria</taxon>
        <taxon>Bacillati</taxon>
        <taxon>Cyanobacteriota</taxon>
        <taxon>Cyanophyceae</taxon>
        <taxon>Nostocales</taxon>
        <taxon>Nostocaceae</taxon>
        <taxon>Trichormus</taxon>
    </lineage>
</organism>
<proteinExistence type="predicted"/>
<gene>
    <name evidence="1" type="ORF">DSM107003_09920</name>
</gene>
<evidence type="ECO:0008006" key="3">
    <source>
        <dbReference type="Google" id="ProtNLM"/>
    </source>
</evidence>
<dbReference type="GO" id="GO:0003677">
    <property type="term" value="F:DNA binding"/>
    <property type="evidence" value="ECO:0007669"/>
    <property type="project" value="InterPro"/>
</dbReference>
<dbReference type="AlphaFoldDB" id="A0A433UYQ8"/>
<name>A0A433UYQ8_ANAVA</name>